<accession>A0A9I9EM08</accession>
<reference evidence="1" key="1">
    <citation type="submission" date="2023-03" db="UniProtKB">
        <authorList>
            <consortium name="EnsemblPlants"/>
        </authorList>
    </citation>
    <scope>IDENTIFICATION</scope>
</reference>
<organism evidence="1">
    <name type="scientific">Cucumis melo</name>
    <name type="common">Muskmelon</name>
    <dbReference type="NCBI Taxonomy" id="3656"/>
    <lineage>
        <taxon>Eukaryota</taxon>
        <taxon>Viridiplantae</taxon>
        <taxon>Streptophyta</taxon>
        <taxon>Embryophyta</taxon>
        <taxon>Tracheophyta</taxon>
        <taxon>Spermatophyta</taxon>
        <taxon>Magnoliopsida</taxon>
        <taxon>eudicotyledons</taxon>
        <taxon>Gunneridae</taxon>
        <taxon>Pentapetalae</taxon>
        <taxon>rosids</taxon>
        <taxon>fabids</taxon>
        <taxon>Cucurbitales</taxon>
        <taxon>Cucurbitaceae</taxon>
        <taxon>Benincaseae</taxon>
        <taxon>Cucumis</taxon>
    </lineage>
</organism>
<dbReference type="AlphaFoldDB" id="A0A9I9EM08"/>
<protein>
    <submittedName>
        <fullName evidence="1">Uncharacterized protein</fullName>
    </submittedName>
</protein>
<dbReference type="Gramene" id="MELO3C035708.2.1">
    <property type="protein sequence ID" value="MELO3C035708.2.1"/>
    <property type="gene ID" value="MELO3C035708.2"/>
</dbReference>
<sequence>MTAIILIDDDDWYPTRLPVHYDIDMITNKGKDRGELATDREGFVTSHMGTQFCFRVYNTTPAHNVSFAAAPPLF</sequence>
<evidence type="ECO:0000313" key="1">
    <source>
        <dbReference type="EnsemblPlants" id="MELO3C035708.2.1"/>
    </source>
</evidence>
<dbReference type="EnsemblPlants" id="MELO3C035708.2.1">
    <property type="protein sequence ID" value="MELO3C035708.2.1"/>
    <property type="gene ID" value="MELO3C035708.2"/>
</dbReference>
<name>A0A9I9EM08_CUCME</name>
<proteinExistence type="predicted"/>